<name>A0A9Q0S4Y9_9DIPT</name>
<evidence type="ECO:0000256" key="3">
    <source>
        <dbReference type="ARBA" id="ARBA00022833"/>
    </source>
</evidence>
<evidence type="ECO:0000259" key="5">
    <source>
        <dbReference type="PROSITE" id="PS50158"/>
    </source>
</evidence>
<evidence type="ECO:0000256" key="2">
    <source>
        <dbReference type="ARBA" id="ARBA00022771"/>
    </source>
</evidence>
<protein>
    <submittedName>
        <fullName evidence="6">Zinc finger CCHC domain-containing protein 24</fullName>
    </submittedName>
</protein>
<dbReference type="InterPro" id="IPR033446">
    <property type="entry name" value="ZCCHC24_Znf-3CxxC"/>
</dbReference>
<organism evidence="6 7">
    <name type="scientific">Pseudolycoriella hygida</name>
    <dbReference type="NCBI Taxonomy" id="35572"/>
    <lineage>
        <taxon>Eukaryota</taxon>
        <taxon>Metazoa</taxon>
        <taxon>Ecdysozoa</taxon>
        <taxon>Arthropoda</taxon>
        <taxon>Hexapoda</taxon>
        <taxon>Insecta</taxon>
        <taxon>Pterygota</taxon>
        <taxon>Neoptera</taxon>
        <taxon>Endopterygota</taxon>
        <taxon>Diptera</taxon>
        <taxon>Nematocera</taxon>
        <taxon>Sciaroidea</taxon>
        <taxon>Sciaridae</taxon>
        <taxon>Pseudolycoriella</taxon>
    </lineage>
</organism>
<feature type="non-terminal residue" evidence="6">
    <location>
        <position position="1"/>
    </location>
</feature>
<dbReference type="SUPFAM" id="SSF57756">
    <property type="entry name" value="Retrovirus zinc finger-like domains"/>
    <property type="match status" value="1"/>
</dbReference>
<sequence length="156" mass="18049">MFVLSTYTSKSTPISGHRQDLSLVPTIWSPFPTAQLCSYNQTIDAPLSDNLSDFCDQFNDLRIFRNEKAAKSPPLNYMCHLCFKKGHYIRDCPQARPKGEGKTPYQGKKRCFGEYKCPKCKRKWMSGNSWANMGQECIKCHINVYPNKQARFNFLF</sequence>
<dbReference type="OrthoDB" id="7769078at2759"/>
<dbReference type="GO" id="GO:0008270">
    <property type="term" value="F:zinc ion binding"/>
    <property type="evidence" value="ECO:0007669"/>
    <property type="project" value="UniProtKB-KW"/>
</dbReference>
<dbReference type="GO" id="GO:0003676">
    <property type="term" value="F:nucleic acid binding"/>
    <property type="evidence" value="ECO:0007669"/>
    <property type="project" value="InterPro"/>
</dbReference>
<dbReference type="InterPro" id="IPR001878">
    <property type="entry name" value="Znf_CCHC"/>
</dbReference>
<reference evidence="6" key="1">
    <citation type="submission" date="2022-07" db="EMBL/GenBank/DDBJ databases">
        <authorList>
            <person name="Trinca V."/>
            <person name="Uliana J.V.C."/>
            <person name="Torres T.T."/>
            <person name="Ward R.J."/>
            <person name="Monesi N."/>
        </authorList>
    </citation>
    <scope>NUCLEOTIDE SEQUENCE</scope>
    <source>
        <strain evidence="6">HSMRA1968</strain>
        <tissue evidence="6">Whole embryos</tissue>
    </source>
</reference>
<evidence type="ECO:0000313" key="7">
    <source>
        <dbReference type="Proteomes" id="UP001151699"/>
    </source>
</evidence>
<keyword evidence="7" id="KW-1185">Reference proteome</keyword>
<dbReference type="AlphaFoldDB" id="A0A9Q0S4Y9"/>
<dbReference type="InterPro" id="IPR036875">
    <property type="entry name" value="Znf_CCHC_sf"/>
</dbReference>
<keyword evidence="3" id="KW-0862">Zinc</keyword>
<dbReference type="Gene3D" id="4.10.60.10">
    <property type="entry name" value="Zinc finger, CCHC-type"/>
    <property type="match status" value="1"/>
</dbReference>
<keyword evidence="2 4" id="KW-0863">Zinc-finger</keyword>
<evidence type="ECO:0000256" key="1">
    <source>
        <dbReference type="ARBA" id="ARBA00022723"/>
    </source>
</evidence>
<dbReference type="InterPro" id="IPR025829">
    <property type="entry name" value="Zn_knuckle_CX2CX3GHX4C"/>
</dbReference>
<keyword evidence="1" id="KW-0479">Metal-binding</keyword>
<feature type="domain" description="CCHC-type" evidence="5">
    <location>
        <begin position="79"/>
        <end position="94"/>
    </location>
</feature>
<evidence type="ECO:0000313" key="6">
    <source>
        <dbReference type="EMBL" id="KAJ6645637.1"/>
    </source>
</evidence>
<dbReference type="Pfam" id="PF13696">
    <property type="entry name" value="zf-CCHC_2"/>
    <property type="match status" value="1"/>
</dbReference>
<dbReference type="Pfam" id="PF17180">
    <property type="entry name" value="Zn_ribbon_3CxxC_2"/>
    <property type="match status" value="1"/>
</dbReference>
<evidence type="ECO:0000256" key="4">
    <source>
        <dbReference type="PROSITE-ProRule" id="PRU00047"/>
    </source>
</evidence>
<dbReference type="InterPro" id="IPR027377">
    <property type="entry name" value="ZAR1/RTP1-5-like_Znf-3CxxC"/>
</dbReference>
<dbReference type="Proteomes" id="UP001151699">
    <property type="component" value="Chromosome A"/>
</dbReference>
<gene>
    <name evidence="6" type="primary">ZCCHC24_0</name>
    <name evidence="6" type="ORF">Bhyg_00844</name>
</gene>
<dbReference type="PROSITE" id="PS50158">
    <property type="entry name" value="ZF_CCHC"/>
    <property type="match status" value="1"/>
</dbReference>
<dbReference type="SMART" id="SM01328">
    <property type="entry name" value="zf-3CxxC"/>
    <property type="match status" value="1"/>
</dbReference>
<proteinExistence type="predicted"/>
<comment type="caution">
    <text evidence="6">The sequence shown here is derived from an EMBL/GenBank/DDBJ whole genome shotgun (WGS) entry which is preliminary data.</text>
</comment>
<accession>A0A9Q0S4Y9</accession>
<dbReference type="EMBL" id="WJQU01000001">
    <property type="protein sequence ID" value="KAJ6645637.1"/>
    <property type="molecule type" value="Genomic_DNA"/>
</dbReference>